<keyword evidence="4 5" id="KW-0472">Membrane</keyword>
<evidence type="ECO:0000256" key="4">
    <source>
        <dbReference type="ARBA" id="ARBA00023136"/>
    </source>
</evidence>
<proteinExistence type="predicted"/>
<reference evidence="7" key="1">
    <citation type="submission" date="2021-01" db="EMBL/GenBank/DDBJ databases">
        <authorList>
            <person name="Corre E."/>
            <person name="Pelletier E."/>
            <person name="Niang G."/>
            <person name="Scheremetjew M."/>
            <person name="Finn R."/>
            <person name="Kale V."/>
            <person name="Holt S."/>
            <person name="Cochrane G."/>
            <person name="Meng A."/>
            <person name="Brown T."/>
            <person name="Cohen L."/>
        </authorList>
    </citation>
    <scope>NUCLEOTIDE SEQUENCE</scope>
    <source>
        <strain evidence="7">CCMP3105</strain>
    </source>
</reference>
<dbReference type="InterPro" id="IPR013057">
    <property type="entry name" value="AA_transpt_TM"/>
</dbReference>
<sequence>MEAVAENGQPCAPLLPTSDRASGSACGGSGTVLACLHAATTVISAGTFALPWAFKQLGPALGPLALVLAGVLSRCALEDLVCVKGSAGCGPCGLPRRRTRSQREAIARGVALLPPGLVELTSEVLGSLAGCLTRWLLVLRDVGVVAAHATLAAAPLRLLVEEAAACDAARGGTLLAASKPTWGLELHRVCGLPPSLWLAPVLLMAQLLSCLNPTFLACLYAVGVATLSVAALALAVVGAMMWPEDMPMQSFWQLPLSSEAAIESLGVATFIYCAQFRVLPPLRDGMARPRRFSCIASAVFCTTGLAGIAVGLAGGPLLDAALGKESALPEEFLLAARGVRWLLCGGNMALCPSMLAPAVEQTRRSATGCPRWAVSLILLGLASGVAQLGSLGQVVSFSGGTMHCLASLVLPPALAVWALPWQSTAQTARRAILVILGMAIAVGTARAASLMLEHAVPGQLA</sequence>
<organism evidence="7">
    <name type="scientific">Alexandrium monilatum</name>
    <dbReference type="NCBI Taxonomy" id="311494"/>
    <lineage>
        <taxon>Eukaryota</taxon>
        <taxon>Sar</taxon>
        <taxon>Alveolata</taxon>
        <taxon>Dinophyceae</taxon>
        <taxon>Gonyaulacales</taxon>
        <taxon>Pyrocystaceae</taxon>
        <taxon>Alexandrium</taxon>
    </lineage>
</organism>
<feature type="transmembrane region" description="Helical" evidence="5">
    <location>
        <begin position="338"/>
        <end position="359"/>
    </location>
</feature>
<dbReference type="EMBL" id="HBNR01019797">
    <property type="protein sequence ID" value="CAE4573529.1"/>
    <property type="molecule type" value="Transcribed_RNA"/>
</dbReference>
<evidence type="ECO:0000313" key="7">
    <source>
        <dbReference type="EMBL" id="CAE4573529.1"/>
    </source>
</evidence>
<dbReference type="GO" id="GO:0005774">
    <property type="term" value="C:vacuolar membrane"/>
    <property type="evidence" value="ECO:0007669"/>
    <property type="project" value="TreeGrafter"/>
</dbReference>
<gene>
    <name evidence="7" type="ORF">AMON00008_LOCUS13148</name>
</gene>
<evidence type="ECO:0000256" key="2">
    <source>
        <dbReference type="ARBA" id="ARBA00022692"/>
    </source>
</evidence>
<feature type="transmembrane region" description="Helical" evidence="5">
    <location>
        <begin position="431"/>
        <end position="452"/>
    </location>
</feature>
<dbReference type="PANTHER" id="PTHR22950">
    <property type="entry name" value="AMINO ACID TRANSPORTER"/>
    <property type="match status" value="1"/>
</dbReference>
<accession>A0A7S4Q821</accession>
<dbReference type="GO" id="GO:0015179">
    <property type="term" value="F:L-amino acid transmembrane transporter activity"/>
    <property type="evidence" value="ECO:0007669"/>
    <property type="project" value="TreeGrafter"/>
</dbReference>
<feature type="transmembrane region" description="Helical" evidence="5">
    <location>
        <begin position="292"/>
        <end position="318"/>
    </location>
</feature>
<feature type="transmembrane region" description="Helical" evidence="5">
    <location>
        <begin position="218"/>
        <end position="240"/>
    </location>
</feature>
<dbReference type="PANTHER" id="PTHR22950:SF349">
    <property type="entry name" value="AMINO ACID TRANSPORTER TRANSMEMBRANE DOMAIN-CONTAINING PROTEIN"/>
    <property type="match status" value="1"/>
</dbReference>
<evidence type="ECO:0000259" key="6">
    <source>
        <dbReference type="Pfam" id="PF01490"/>
    </source>
</evidence>
<feature type="transmembrane region" description="Helical" evidence="5">
    <location>
        <begin position="260"/>
        <end position="280"/>
    </location>
</feature>
<keyword evidence="2 5" id="KW-0812">Transmembrane</keyword>
<dbReference type="Pfam" id="PF01490">
    <property type="entry name" value="Aa_trans"/>
    <property type="match status" value="1"/>
</dbReference>
<evidence type="ECO:0000256" key="5">
    <source>
        <dbReference type="SAM" id="Phobius"/>
    </source>
</evidence>
<keyword evidence="3 5" id="KW-1133">Transmembrane helix</keyword>
<feature type="transmembrane region" description="Helical" evidence="5">
    <location>
        <begin position="400"/>
        <end position="419"/>
    </location>
</feature>
<protein>
    <recommendedName>
        <fullName evidence="6">Amino acid transporter transmembrane domain-containing protein</fullName>
    </recommendedName>
</protein>
<feature type="domain" description="Amino acid transporter transmembrane" evidence="6">
    <location>
        <begin position="30"/>
        <end position="314"/>
    </location>
</feature>
<evidence type="ECO:0000256" key="3">
    <source>
        <dbReference type="ARBA" id="ARBA00022989"/>
    </source>
</evidence>
<feature type="transmembrane region" description="Helical" evidence="5">
    <location>
        <begin position="371"/>
        <end position="388"/>
    </location>
</feature>
<dbReference type="AlphaFoldDB" id="A0A7S4Q821"/>
<name>A0A7S4Q821_9DINO</name>
<comment type="subcellular location">
    <subcellularLocation>
        <location evidence="1">Membrane</location>
        <topology evidence="1">Multi-pass membrane protein</topology>
    </subcellularLocation>
</comment>
<evidence type="ECO:0000256" key="1">
    <source>
        <dbReference type="ARBA" id="ARBA00004141"/>
    </source>
</evidence>